<reference evidence="1" key="2">
    <citation type="submission" date="2015-06" db="UniProtKB">
        <authorList>
            <consortium name="EnsemblMetazoa"/>
        </authorList>
    </citation>
    <scope>IDENTIFICATION</scope>
</reference>
<dbReference type="Proteomes" id="UP000015102">
    <property type="component" value="Unassembled WGS sequence"/>
</dbReference>
<keyword evidence="2" id="KW-1185">Reference proteome</keyword>
<dbReference type="EnsemblMetazoa" id="MESCA002731-RA">
    <property type="protein sequence ID" value="MESCA002731-PA"/>
    <property type="gene ID" value="MESCA002731"/>
</dbReference>
<evidence type="ECO:0000313" key="2">
    <source>
        <dbReference type="Proteomes" id="UP000015102"/>
    </source>
</evidence>
<dbReference type="AlphaFoldDB" id="T1GH46"/>
<dbReference type="PANTHER" id="PTHR23019">
    <property type="entry name" value="NUCLEAR PORE MEMBRANE GLYCOPROTEIN GP210-RELATED"/>
    <property type="match status" value="1"/>
</dbReference>
<evidence type="ECO:0000313" key="1">
    <source>
        <dbReference type="EnsemblMetazoa" id="MESCA002731-PA"/>
    </source>
</evidence>
<dbReference type="PANTHER" id="PTHR23019:SF0">
    <property type="entry name" value="NUCLEAR PORE MEMBRANE GLYCOPROTEIN 210"/>
    <property type="match status" value="1"/>
</dbReference>
<protein>
    <submittedName>
        <fullName evidence="1">Uncharacterized protein</fullName>
    </submittedName>
</protein>
<proteinExistence type="predicted"/>
<name>T1GH46_MEGSC</name>
<dbReference type="InterPro" id="IPR045197">
    <property type="entry name" value="NUP210-like"/>
</dbReference>
<organism evidence="1 2">
    <name type="scientific">Megaselia scalaris</name>
    <name type="common">Humpbacked fly</name>
    <name type="synonym">Phora scalaris</name>
    <dbReference type="NCBI Taxonomy" id="36166"/>
    <lineage>
        <taxon>Eukaryota</taxon>
        <taxon>Metazoa</taxon>
        <taxon>Ecdysozoa</taxon>
        <taxon>Arthropoda</taxon>
        <taxon>Hexapoda</taxon>
        <taxon>Insecta</taxon>
        <taxon>Pterygota</taxon>
        <taxon>Neoptera</taxon>
        <taxon>Endopterygota</taxon>
        <taxon>Diptera</taxon>
        <taxon>Brachycera</taxon>
        <taxon>Muscomorpha</taxon>
        <taxon>Platypezoidea</taxon>
        <taxon>Phoridae</taxon>
        <taxon>Megaseliini</taxon>
        <taxon>Megaselia</taxon>
    </lineage>
</organism>
<dbReference type="EMBL" id="CAQQ02094068">
    <property type="status" value="NOT_ANNOTATED_CDS"/>
    <property type="molecule type" value="Genomic_DNA"/>
</dbReference>
<dbReference type="EMBL" id="CAQQ02094066">
    <property type="status" value="NOT_ANNOTATED_CDS"/>
    <property type="molecule type" value="Genomic_DNA"/>
</dbReference>
<dbReference type="STRING" id="36166.T1GH46"/>
<dbReference type="HOGENOM" id="CLU_2127267_0_0_1"/>
<accession>T1GH46</accession>
<sequence>IPSASTTSQELDNCCWFQHSNISPRWSSSRCKHYLFTMESTLITGIKVGNTRVTGKCVGINPSTGTEIVFSEDSVEVHVVPIEAIKIRTPLTRIKSGAVMPATIWGSPDLSPMN</sequence>
<dbReference type="EMBL" id="CAQQ02094067">
    <property type="status" value="NOT_ANNOTATED_CDS"/>
    <property type="molecule type" value="Genomic_DNA"/>
</dbReference>
<dbReference type="GO" id="GO:0005643">
    <property type="term" value="C:nuclear pore"/>
    <property type="evidence" value="ECO:0007669"/>
    <property type="project" value="TreeGrafter"/>
</dbReference>
<reference evidence="2" key="1">
    <citation type="submission" date="2013-02" db="EMBL/GenBank/DDBJ databases">
        <authorList>
            <person name="Hughes D."/>
        </authorList>
    </citation>
    <scope>NUCLEOTIDE SEQUENCE</scope>
    <source>
        <strain>Durham</strain>
        <strain evidence="2">NC isolate 2 -- Noor lab</strain>
    </source>
</reference>